<dbReference type="FunFam" id="3.30.160.60:FF:002381">
    <property type="entry name" value="Putative spalt protein"/>
    <property type="match status" value="1"/>
</dbReference>
<dbReference type="GO" id="GO:0005634">
    <property type="term" value="C:nucleus"/>
    <property type="evidence" value="ECO:0007669"/>
    <property type="project" value="UniProtKB-SubCell"/>
</dbReference>
<keyword evidence="13" id="KW-1185">Reference proteome</keyword>
<evidence type="ECO:0000256" key="7">
    <source>
        <dbReference type="ARBA" id="ARBA00023163"/>
    </source>
</evidence>
<keyword evidence="6" id="KW-0805">Transcription regulation</keyword>
<feature type="compositionally biased region" description="Basic and acidic residues" evidence="11">
    <location>
        <begin position="862"/>
        <end position="873"/>
    </location>
</feature>
<organism evidence="13 14">
    <name type="scientific">Strongyloides venezuelensis</name>
    <name type="common">Threadworm</name>
    <dbReference type="NCBI Taxonomy" id="75913"/>
    <lineage>
        <taxon>Eukaryota</taxon>
        <taxon>Metazoa</taxon>
        <taxon>Ecdysozoa</taxon>
        <taxon>Nematoda</taxon>
        <taxon>Chromadorea</taxon>
        <taxon>Rhabditida</taxon>
        <taxon>Tylenchina</taxon>
        <taxon>Panagrolaimomorpha</taxon>
        <taxon>Strongyloidoidea</taxon>
        <taxon>Strongyloididae</taxon>
        <taxon>Strongyloides</taxon>
    </lineage>
</organism>
<dbReference type="Proteomes" id="UP000035680">
    <property type="component" value="Unassembled WGS sequence"/>
</dbReference>
<feature type="compositionally biased region" description="Polar residues" evidence="11">
    <location>
        <begin position="841"/>
        <end position="857"/>
    </location>
</feature>
<dbReference type="GO" id="GO:0048646">
    <property type="term" value="P:anatomical structure formation involved in morphogenesis"/>
    <property type="evidence" value="ECO:0007669"/>
    <property type="project" value="UniProtKB-ARBA"/>
</dbReference>
<evidence type="ECO:0000313" key="14">
    <source>
        <dbReference type="WBParaSite" id="SVE_0366900.1"/>
    </source>
</evidence>
<dbReference type="WBParaSite" id="SVE_0366900.1">
    <property type="protein sequence ID" value="SVE_0366900.1"/>
    <property type="gene ID" value="SVE_0366900"/>
</dbReference>
<sequence>MQQQEASALVHEVNCHQSPTTTTFRLAVVDKKKNWKKKEEEEEDNLEVVESIEKIKNCGEKDYLNHSNHSDNKTRDIKGNFINITSLLKDKEVEKSSDTGTIKVDTIDLTNLNTDINKDSSMDKIHQQSSSTKKGSVLEDKSNLNSFNPVDSMKHAANEDLLGLFSQFAQQNSTDPAQWKAMLSTFVSTFNNKIPVDGIPLPSTTIINNERGNDSPSDSCHNDTDSSEGHEEKGGEEKGNDIQTTTSNTSGSTSIVNNQTSSFLTPDSSISANCSRRSDLICPIGDCHQISASRGARYWHVLNNHDEDRILTCKNCRESFCDNYQTITHKCKKDPEECERPNSTPCIGNDKEIIDIRQSLGSVPIPNSDMFTVDGIDSCDEDKEDKYDEDETNIVNCTNGTAENFFKNLLLNVNTFSDNNISSTNLNDDNKNRRNIDMKSNEPIPFDIHNRMLLQSMMGHMPNNTHLLQCLPPQGPGGNFFGPRRMDGFPGLPNTIPTSNIGGGNTPISSNNLNVSDDDWETLMEISNTDETEKIRQMVGDKAIPVTDPNQCLLCRRVLSCKSALQMHYRTHTGERPFKCKICQRAFTTKGNLKTHMGVHRMKHSYRGINEQSPLGMQHSCPICQKRFYAIAQLQIHIGQHRDQLTNRNSGITSQPSGGNMMNDNPLINFNRKPPMMVLGSPTIGTISDNNIPPFPNFGIPPMGSGNGMPQFPMFPNLLNFPNPLAAMAAAASTAAAAAAVAAKNNQDISGNNNNTNSSTPSSSFVSTDNQKEIINQSEKNAMGAKLLDMLLQQQQQQSKEQNVSKEDEKNTIENGKDEINEPLGKKMKIEVEVKEENDCNNVENRISESVSPLSQDDITDNEGKGEENKGEYKSSIFSNLVRLSDDLPQESNNSSDENPLDAIKKMYSQTEAPPPPRQPPTLSKHQCGVCYKHFSSSSALQIHMRTHTGDKPFKCDVCQRAFTTRGNLKVHMGTHSWQQSPSRRGRRIFDFPHDGASPTLGEIQGPRGNPLTGNLFLNPQIAAAAAMANLQLPPNLSSTVSMAGTPAFGAAMAVLAKNTFNNNNSPESTSANTNSNTIINSNKSSSQGMLNGIEAMLAYMKNICTFCSKTCNSPAELEAHIRTHLQNGTTSSNSKTPQKD</sequence>
<dbReference type="Gene3D" id="3.30.160.60">
    <property type="entry name" value="Classic Zinc Finger"/>
    <property type="match status" value="4"/>
</dbReference>
<comment type="subcellular location">
    <subcellularLocation>
        <location evidence="1">Nucleus</location>
    </subcellularLocation>
</comment>
<feature type="compositionally biased region" description="Polar residues" evidence="11">
    <location>
        <begin position="255"/>
        <end position="270"/>
    </location>
</feature>
<feature type="compositionally biased region" description="Polar residues" evidence="11">
    <location>
        <begin position="205"/>
        <end position="219"/>
    </location>
</feature>
<feature type="region of interest" description="Disordered" evidence="11">
    <location>
        <begin position="793"/>
        <end position="825"/>
    </location>
</feature>
<evidence type="ECO:0000313" key="13">
    <source>
        <dbReference type="Proteomes" id="UP000035680"/>
    </source>
</evidence>
<accession>A0A0K0F4D3</accession>
<feature type="domain" description="C2H2-type" evidence="12">
    <location>
        <begin position="954"/>
        <end position="981"/>
    </location>
</feature>
<dbReference type="GO" id="GO:0008270">
    <property type="term" value="F:zinc ion binding"/>
    <property type="evidence" value="ECO:0007669"/>
    <property type="project" value="UniProtKB-KW"/>
</dbReference>
<dbReference type="Pfam" id="PF00096">
    <property type="entry name" value="zf-C2H2"/>
    <property type="match status" value="4"/>
</dbReference>
<name>A0A0K0F4D3_STRVS</name>
<dbReference type="AlphaFoldDB" id="A0A0K0F4D3"/>
<evidence type="ECO:0000259" key="12">
    <source>
        <dbReference type="PROSITE" id="PS50157"/>
    </source>
</evidence>
<feature type="region of interest" description="Disordered" evidence="11">
    <location>
        <begin position="841"/>
        <end position="874"/>
    </location>
</feature>
<feature type="compositionally biased region" description="Basic and acidic residues" evidence="11">
    <location>
        <begin position="220"/>
        <end position="240"/>
    </location>
</feature>
<feature type="compositionally biased region" description="Low complexity" evidence="11">
    <location>
        <begin position="747"/>
        <end position="768"/>
    </location>
</feature>
<dbReference type="InterPro" id="IPR013087">
    <property type="entry name" value="Znf_C2H2_type"/>
</dbReference>
<evidence type="ECO:0000256" key="4">
    <source>
        <dbReference type="ARBA" id="ARBA00022771"/>
    </source>
</evidence>
<reference evidence="14" key="2">
    <citation type="submission" date="2015-08" db="UniProtKB">
        <authorList>
            <consortium name="WormBaseParasite"/>
        </authorList>
    </citation>
    <scope>IDENTIFICATION</scope>
</reference>
<evidence type="ECO:0000256" key="1">
    <source>
        <dbReference type="ARBA" id="ARBA00004123"/>
    </source>
</evidence>
<evidence type="ECO:0000256" key="5">
    <source>
        <dbReference type="ARBA" id="ARBA00022833"/>
    </source>
</evidence>
<dbReference type="InterPro" id="IPR051565">
    <property type="entry name" value="Sal_C2H2-zinc-finger"/>
</dbReference>
<reference evidence="13" key="1">
    <citation type="submission" date="2014-07" db="EMBL/GenBank/DDBJ databases">
        <authorList>
            <person name="Martin A.A"/>
            <person name="De Silva N."/>
        </authorList>
    </citation>
    <scope>NUCLEOTIDE SEQUENCE</scope>
</reference>
<protein>
    <submittedName>
        <fullName evidence="14">C2H2-type domain-containing protein</fullName>
    </submittedName>
</protein>
<dbReference type="InterPro" id="IPR036236">
    <property type="entry name" value="Znf_C2H2_sf"/>
</dbReference>
<dbReference type="FunFam" id="3.30.160.60:FF:000446">
    <property type="entry name" value="Zinc finger protein"/>
    <property type="match status" value="1"/>
</dbReference>
<evidence type="ECO:0000256" key="6">
    <source>
        <dbReference type="ARBA" id="ARBA00023015"/>
    </source>
</evidence>
<dbReference type="GO" id="GO:0009791">
    <property type="term" value="P:post-embryonic development"/>
    <property type="evidence" value="ECO:0007669"/>
    <property type="project" value="UniProtKB-ARBA"/>
</dbReference>
<feature type="domain" description="C2H2-type" evidence="12">
    <location>
        <begin position="550"/>
        <end position="577"/>
    </location>
</feature>
<evidence type="ECO:0000256" key="10">
    <source>
        <dbReference type="PROSITE-ProRule" id="PRU00042"/>
    </source>
</evidence>
<dbReference type="PANTHER" id="PTHR23233:SF84">
    <property type="entry name" value="FI23031P1"/>
    <property type="match status" value="1"/>
</dbReference>
<dbReference type="PROSITE" id="PS50157">
    <property type="entry name" value="ZINC_FINGER_C2H2_2"/>
    <property type="match status" value="4"/>
</dbReference>
<dbReference type="GO" id="GO:0048513">
    <property type="term" value="P:animal organ development"/>
    <property type="evidence" value="ECO:0007669"/>
    <property type="project" value="UniProtKB-ARBA"/>
</dbReference>
<feature type="domain" description="C2H2-type" evidence="12">
    <location>
        <begin position="578"/>
        <end position="605"/>
    </location>
</feature>
<keyword evidence="5" id="KW-0862">Zinc</keyword>
<dbReference type="SMART" id="SM00355">
    <property type="entry name" value="ZnF_C2H2"/>
    <property type="match status" value="7"/>
</dbReference>
<evidence type="ECO:0000256" key="2">
    <source>
        <dbReference type="ARBA" id="ARBA00022723"/>
    </source>
</evidence>
<proteinExistence type="inferred from homology"/>
<dbReference type="PANTHER" id="PTHR23233">
    <property type="entry name" value="SAL-LIKE PROTEIN"/>
    <property type="match status" value="1"/>
</dbReference>
<feature type="region of interest" description="Disordered" evidence="11">
    <location>
        <begin position="205"/>
        <end position="270"/>
    </location>
</feature>
<feature type="region of interest" description="Disordered" evidence="11">
    <location>
        <begin position="747"/>
        <end position="769"/>
    </location>
</feature>
<feature type="domain" description="C2H2-type" evidence="12">
    <location>
        <begin position="926"/>
        <end position="953"/>
    </location>
</feature>
<comment type="similarity">
    <text evidence="9">Belongs to the sal C2H2-type zinc-finger protein family.</text>
</comment>
<dbReference type="FunFam" id="3.30.160.60:FF:000130">
    <property type="entry name" value="Spalt-like transcription factor 4"/>
    <property type="match status" value="1"/>
</dbReference>
<dbReference type="GO" id="GO:0000978">
    <property type="term" value="F:RNA polymerase II cis-regulatory region sequence-specific DNA binding"/>
    <property type="evidence" value="ECO:0007669"/>
    <property type="project" value="TreeGrafter"/>
</dbReference>
<evidence type="ECO:0000256" key="9">
    <source>
        <dbReference type="ARBA" id="ARBA00038474"/>
    </source>
</evidence>
<feature type="compositionally biased region" description="Low complexity" evidence="11">
    <location>
        <begin position="244"/>
        <end position="254"/>
    </location>
</feature>
<dbReference type="GO" id="GO:0048699">
    <property type="term" value="P:generation of neurons"/>
    <property type="evidence" value="ECO:0007669"/>
    <property type="project" value="UniProtKB-ARBA"/>
</dbReference>
<dbReference type="GO" id="GO:0061061">
    <property type="term" value="P:muscle structure development"/>
    <property type="evidence" value="ECO:0007669"/>
    <property type="project" value="UniProtKB-ARBA"/>
</dbReference>
<dbReference type="GO" id="GO:0000981">
    <property type="term" value="F:DNA-binding transcription factor activity, RNA polymerase II-specific"/>
    <property type="evidence" value="ECO:0007669"/>
    <property type="project" value="TreeGrafter"/>
</dbReference>
<dbReference type="FunFam" id="3.30.160.60:FF:000025">
    <property type="entry name" value="Spalt-like transcription factor 1"/>
    <property type="match status" value="1"/>
</dbReference>
<keyword evidence="4 10" id="KW-0863">Zinc-finger</keyword>
<keyword evidence="8" id="KW-0539">Nucleus</keyword>
<evidence type="ECO:0000256" key="11">
    <source>
        <dbReference type="SAM" id="MobiDB-lite"/>
    </source>
</evidence>
<feature type="region of interest" description="Disordered" evidence="11">
    <location>
        <begin position="119"/>
        <end position="144"/>
    </location>
</feature>
<dbReference type="STRING" id="75913.A0A0K0F4D3"/>
<evidence type="ECO:0000256" key="8">
    <source>
        <dbReference type="ARBA" id="ARBA00023242"/>
    </source>
</evidence>
<keyword evidence="2" id="KW-0479">Metal-binding</keyword>
<keyword evidence="3" id="KW-0677">Repeat</keyword>
<dbReference type="SUPFAM" id="SSF57667">
    <property type="entry name" value="beta-beta-alpha zinc fingers"/>
    <property type="match status" value="2"/>
</dbReference>
<dbReference type="GO" id="GO:0000122">
    <property type="term" value="P:negative regulation of transcription by RNA polymerase II"/>
    <property type="evidence" value="ECO:0007669"/>
    <property type="project" value="UniProtKB-ARBA"/>
</dbReference>
<dbReference type="PROSITE" id="PS00028">
    <property type="entry name" value="ZINC_FINGER_C2H2_1"/>
    <property type="match status" value="6"/>
</dbReference>
<dbReference type="GO" id="GO:0001708">
    <property type="term" value="P:cell fate specification"/>
    <property type="evidence" value="ECO:0007669"/>
    <property type="project" value="UniProtKB-ARBA"/>
</dbReference>
<evidence type="ECO:0000256" key="3">
    <source>
        <dbReference type="ARBA" id="ARBA00022737"/>
    </source>
</evidence>
<keyword evidence="7" id="KW-0804">Transcription</keyword>
<feature type="compositionally biased region" description="Basic and acidic residues" evidence="11">
    <location>
        <begin position="803"/>
        <end position="825"/>
    </location>
</feature>